<dbReference type="Gene3D" id="3.10.120.10">
    <property type="entry name" value="Cytochrome b5-like heme/steroid binding domain"/>
    <property type="match status" value="1"/>
</dbReference>
<keyword evidence="1 4" id="KW-0560">Oxidoreductase</keyword>
<gene>
    <name evidence="4" type="primary">korA</name>
    <name evidence="4" type="ORF">SMGD1_2399</name>
</gene>
<dbReference type="PATRIC" id="fig|929558.5.peg.2389"/>
<dbReference type="SUPFAM" id="SSF55856">
    <property type="entry name" value="Cytochrome b5-like heme/steroid binding domain"/>
    <property type="match status" value="1"/>
</dbReference>
<proteinExistence type="predicted"/>
<dbReference type="Proteomes" id="UP000006431">
    <property type="component" value="Unassembled WGS sequence"/>
</dbReference>
<dbReference type="Gene3D" id="3.40.50.970">
    <property type="match status" value="1"/>
</dbReference>
<dbReference type="eggNOG" id="COG0674">
    <property type="taxonomic scope" value="Bacteria"/>
</dbReference>
<dbReference type="EMBL" id="AFRZ01000001">
    <property type="protein sequence ID" value="EHP30922.1"/>
    <property type="molecule type" value="Genomic_DNA"/>
</dbReference>
<dbReference type="InterPro" id="IPR050722">
    <property type="entry name" value="Pyruvate:ferred/Flavod_OxRd"/>
</dbReference>
<dbReference type="GO" id="GO:0006979">
    <property type="term" value="P:response to oxidative stress"/>
    <property type="evidence" value="ECO:0007669"/>
    <property type="project" value="TreeGrafter"/>
</dbReference>
<dbReference type="Pfam" id="PF01558">
    <property type="entry name" value="POR"/>
    <property type="match status" value="1"/>
</dbReference>
<dbReference type="SMART" id="SM01117">
    <property type="entry name" value="Cyt-b5"/>
    <property type="match status" value="1"/>
</dbReference>
<name>B6BP32_SULGG</name>
<keyword evidence="2" id="KW-0472">Membrane</keyword>
<dbReference type="STRING" id="929558.SMGD1_2399"/>
<dbReference type="Pfam" id="PF09990">
    <property type="entry name" value="DUF2231"/>
    <property type="match status" value="1"/>
</dbReference>
<protein>
    <submittedName>
        <fullName evidence="4">2-oxoglutarate oxidoreductase alpha chain</fullName>
        <ecNumber evidence="4">1.2.7.3</ecNumber>
    </submittedName>
</protein>
<dbReference type="InterPro" id="IPR019752">
    <property type="entry name" value="Pyrv/ketoisovalerate_OxRed_cat"/>
</dbReference>
<dbReference type="eggNOG" id="COG4244">
    <property type="taxonomic scope" value="Bacteria"/>
</dbReference>
<dbReference type="FunFam" id="3.40.50.970:FF:000022">
    <property type="entry name" value="2-oxoglutarate ferredoxin oxidoreductase alpha subunit"/>
    <property type="match status" value="1"/>
</dbReference>
<dbReference type="InterPro" id="IPR009014">
    <property type="entry name" value="Transketo_C/PFOR_II"/>
</dbReference>
<evidence type="ECO:0000256" key="1">
    <source>
        <dbReference type="ARBA" id="ARBA00023002"/>
    </source>
</evidence>
<dbReference type="GO" id="GO:0047553">
    <property type="term" value="F:2-oxoglutarate synthase activity"/>
    <property type="evidence" value="ECO:0007669"/>
    <property type="project" value="UniProtKB-EC"/>
</dbReference>
<keyword evidence="5" id="KW-1185">Reference proteome</keyword>
<organism evidence="4 5">
    <name type="scientific">Sulfurimonas gotlandica (strain DSM 19862 / JCM 16533 / GD1)</name>
    <dbReference type="NCBI Taxonomy" id="929558"/>
    <lineage>
        <taxon>Bacteria</taxon>
        <taxon>Pseudomonadati</taxon>
        <taxon>Campylobacterota</taxon>
        <taxon>Epsilonproteobacteria</taxon>
        <taxon>Campylobacterales</taxon>
        <taxon>Sulfurimonadaceae</taxon>
        <taxon>Sulfurimonas</taxon>
    </lineage>
</organism>
<keyword evidence="2" id="KW-1133">Transmembrane helix</keyword>
<dbReference type="SUPFAM" id="SSF53323">
    <property type="entry name" value="Pyruvate-ferredoxin oxidoreductase, PFOR, domain III"/>
    <property type="match status" value="1"/>
</dbReference>
<feature type="transmembrane region" description="Helical" evidence="2">
    <location>
        <begin position="202"/>
        <end position="224"/>
    </location>
</feature>
<sequence>MTRKELKLFNGKDGAKAYIAYKGNVYDVTDSNMWSNGEHEGMHNAGVDLTPMMANAPHASEVFRNFPVVSTLENEPHLEKQNSQDIDKEKLRIWYKKYHPHPMVAHFPIVLHLFASVLDLLFFASPKESYAIVIYYTFFVATITGFLAMIPGFLSWWINYGLSKSKPFVIKIVVSIFTLMLGVVAIYIYINDPNVVYESSFLGVTYHFIILVTGVNVIILGYYGGKITWGDSFMSEEEKVQESPEVLEIKEEPVLGKLTLAKSYEAPFISDSNQSAVSLSQNNKKQKTNEKATSVAILIGGAAGTGIDTLEKILSDTLKDSGYYIFTNKEFMSRVRGGSNTILIRISDAPIEAPCWEVDLFIAIDELALNHAKQRCTENTLILVDENFSNKEEGLCSISMNETAKKLGNARCSNTFAAGILFGVFGIEVEPLVKNVAEHFKDDSINEEAVKLGFEAAKSIDSSRLPSFPKADKSRVESLHLMDGTTASGFGFLAGGCNFVASYPMSPSTGVLNFMASMSKEFEIALEQSEDEIASLHMVLGAWYAGARALTTTSGGGFALMGEALSLSGMSEVPAVIYLAQRPGPATGMPTRSEQGDLNMALHSGHGPFPRIILAPGSLRECVDYGYLAFELADRYQSPVIYLSDQYLADSMAMIDDVDFSAYEQRRYITHTDSEYERYVETPNGVSPRGVPAFGEGLVCSEGHEHDERSQITEDYNKRVVMANKRARKEEALILEAIAPEYIGDGDIAVVGWGSTSGAIAEAVKLLDNSRLVQVHFTWVHPLNPEHLEALKKYKHIIVVENNADGAFADRLKIQGVKIDKIILQFNGFAFFADQLREIILKELKELL</sequence>
<dbReference type="InterPro" id="IPR019251">
    <property type="entry name" value="DUF2231_TM"/>
</dbReference>
<dbReference type="InterPro" id="IPR002880">
    <property type="entry name" value="Pyrv_Fd/Flavodoxin_OxRdtase_N"/>
</dbReference>
<dbReference type="InterPro" id="IPR001199">
    <property type="entry name" value="Cyt_B5-like_heme/steroid-bd"/>
</dbReference>
<dbReference type="PANTHER" id="PTHR32154">
    <property type="entry name" value="PYRUVATE-FLAVODOXIN OXIDOREDUCTASE-RELATED"/>
    <property type="match status" value="1"/>
</dbReference>
<accession>B6BP32</accession>
<feature type="transmembrane region" description="Helical" evidence="2">
    <location>
        <begin position="104"/>
        <end position="124"/>
    </location>
</feature>
<accession>H1FZ38</accession>
<dbReference type="eggNOG" id="COG1014">
    <property type="taxonomic scope" value="Bacteria"/>
</dbReference>
<feature type="domain" description="Cytochrome b5 heme-binding" evidence="3">
    <location>
        <begin position="1"/>
        <end position="73"/>
    </location>
</feature>
<dbReference type="SUPFAM" id="SSF52922">
    <property type="entry name" value="TK C-terminal domain-like"/>
    <property type="match status" value="1"/>
</dbReference>
<dbReference type="Pfam" id="PF00173">
    <property type="entry name" value="Cyt-b5"/>
    <property type="match status" value="1"/>
</dbReference>
<dbReference type="HOGENOM" id="CLU_017038_1_0_7"/>
<dbReference type="NCBIfam" id="TIGR03710">
    <property type="entry name" value="OAFO_sf"/>
    <property type="match status" value="1"/>
</dbReference>
<feature type="transmembrane region" description="Helical" evidence="2">
    <location>
        <begin position="130"/>
        <end position="156"/>
    </location>
</feature>
<evidence type="ECO:0000313" key="4">
    <source>
        <dbReference type="EMBL" id="EHP30922.1"/>
    </source>
</evidence>
<reference evidence="4 5" key="1">
    <citation type="journal article" date="2012" name="Proc. Natl. Acad. Sci. U.S.A.">
        <title>Genome and physiology of a model Epsilonproteobacterium responsible for sulfide detoxification in marine oxygen depletion zones.</title>
        <authorList>
            <person name="Grote J."/>
            <person name="Schott T."/>
            <person name="Bruckner C.G."/>
            <person name="Glockner F.O."/>
            <person name="Jost G."/>
            <person name="Teeling H."/>
            <person name="Labrenz M."/>
            <person name="Jurgens K."/>
        </authorList>
    </citation>
    <scope>NUCLEOTIDE SEQUENCE [LARGE SCALE GENOMIC DNA]</scope>
    <source>
        <strain evidence="4 5">GD1</strain>
    </source>
</reference>
<feature type="transmembrane region" description="Helical" evidence="2">
    <location>
        <begin position="168"/>
        <end position="190"/>
    </location>
</feature>
<dbReference type="RefSeq" id="WP_008340201.1">
    <property type="nucleotide sequence ID" value="NZ_AFRZ01000001.1"/>
</dbReference>
<keyword evidence="2" id="KW-0812">Transmembrane</keyword>
<comment type="caution">
    <text evidence="4">The sequence shown here is derived from an EMBL/GenBank/DDBJ whole genome shotgun (WGS) entry which is preliminary data.</text>
</comment>
<dbReference type="InterPro" id="IPR029061">
    <property type="entry name" value="THDP-binding"/>
</dbReference>
<dbReference type="CDD" id="cd07034">
    <property type="entry name" value="TPP_PYR_PFOR_IOR-alpha_like"/>
    <property type="match status" value="1"/>
</dbReference>
<dbReference type="AlphaFoldDB" id="B6BP32"/>
<dbReference type="EC" id="1.2.7.3" evidence="4"/>
<dbReference type="InterPro" id="IPR002869">
    <property type="entry name" value="Pyrv_flavodox_OxRed_cen"/>
</dbReference>
<dbReference type="SUPFAM" id="SSF52518">
    <property type="entry name" value="Thiamin diphosphate-binding fold (THDP-binding)"/>
    <property type="match status" value="1"/>
</dbReference>
<dbReference type="InterPro" id="IPR022367">
    <property type="entry name" value="2-oxoacid/accept_OxRdtase_asu"/>
</dbReference>
<dbReference type="Pfam" id="PF01855">
    <property type="entry name" value="POR_N"/>
    <property type="match status" value="1"/>
</dbReference>
<dbReference type="OrthoDB" id="9794954at2"/>
<dbReference type="InterPro" id="IPR036400">
    <property type="entry name" value="Cyt_B5-like_heme/steroid_sf"/>
</dbReference>
<evidence type="ECO:0000313" key="5">
    <source>
        <dbReference type="Proteomes" id="UP000006431"/>
    </source>
</evidence>
<dbReference type="Gene3D" id="3.40.920.10">
    <property type="entry name" value="Pyruvate-ferredoxin oxidoreductase, PFOR, domain III"/>
    <property type="match status" value="1"/>
</dbReference>
<evidence type="ECO:0000256" key="2">
    <source>
        <dbReference type="SAM" id="Phobius"/>
    </source>
</evidence>
<evidence type="ECO:0000259" key="3">
    <source>
        <dbReference type="SMART" id="SM01117"/>
    </source>
</evidence>
<dbReference type="Gene3D" id="3.40.50.920">
    <property type="match status" value="1"/>
</dbReference>
<dbReference type="PANTHER" id="PTHR32154:SF20">
    <property type="entry name" value="2-OXOGLUTARATE OXIDOREDUCTASE SUBUNIT KORA"/>
    <property type="match status" value="1"/>
</dbReference>